<name>A0A4R8M058_9BURK</name>
<dbReference type="AlphaFoldDB" id="A0A4R8M058"/>
<keyword evidence="3" id="KW-1185">Reference proteome</keyword>
<evidence type="ECO:0000313" key="3">
    <source>
        <dbReference type="Proteomes" id="UP000295509"/>
    </source>
</evidence>
<evidence type="ECO:0000256" key="1">
    <source>
        <dbReference type="SAM" id="MobiDB-lite"/>
    </source>
</evidence>
<dbReference type="Proteomes" id="UP000295509">
    <property type="component" value="Unassembled WGS sequence"/>
</dbReference>
<gene>
    <name evidence="2" type="ORF">BX592_1044</name>
</gene>
<accession>A0A4R8M058</accession>
<feature type="compositionally biased region" description="Basic and acidic residues" evidence="1">
    <location>
        <begin position="68"/>
        <end position="77"/>
    </location>
</feature>
<evidence type="ECO:0000313" key="2">
    <source>
        <dbReference type="EMBL" id="TDY52722.1"/>
    </source>
</evidence>
<organism evidence="2 3">
    <name type="scientific">Paraburkholderia rhizosphaerae</name>
    <dbReference type="NCBI Taxonomy" id="480658"/>
    <lineage>
        <taxon>Bacteria</taxon>
        <taxon>Pseudomonadati</taxon>
        <taxon>Pseudomonadota</taxon>
        <taxon>Betaproteobacteria</taxon>
        <taxon>Burkholderiales</taxon>
        <taxon>Burkholderiaceae</taxon>
        <taxon>Paraburkholderia</taxon>
    </lineage>
</organism>
<sequence>MMDAGLWVPRRQRALKIYQPRARRTCYGELVQIDGSEHAWFEQRAPQCTLLVYVNDSTSRRSARTRAPRRDASSART</sequence>
<comment type="caution">
    <text evidence="2">The sequence shown here is derived from an EMBL/GenBank/DDBJ whole genome shotgun (WGS) entry which is preliminary data.</text>
</comment>
<proteinExistence type="predicted"/>
<protein>
    <submittedName>
        <fullName evidence="2">Uncharacterized protein</fullName>
    </submittedName>
</protein>
<reference evidence="2 3" key="1">
    <citation type="submission" date="2019-03" db="EMBL/GenBank/DDBJ databases">
        <title>Genomic Encyclopedia of Type Strains, Phase III (KMG-III): the genomes of soil and plant-associated and newly described type strains.</title>
        <authorList>
            <person name="Whitman W."/>
        </authorList>
    </citation>
    <scope>NUCLEOTIDE SEQUENCE [LARGE SCALE GENOMIC DNA]</scope>
    <source>
        <strain evidence="2 3">LMG 29544</strain>
    </source>
</reference>
<feature type="region of interest" description="Disordered" evidence="1">
    <location>
        <begin position="58"/>
        <end position="77"/>
    </location>
</feature>
<dbReference type="EMBL" id="SORE01000004">
    <property type="protein sequence ID" value="TDY52722.1"/>
    <property type="molecule type" value="Genomic_DNA"/>
</dbReference>